<accession>A0A7C8N8K8</accession>
<comment type="caution">
    <text evidence="1">The sequence shown here is derived from an EMBL/GenBank/DDBJ whole genome shotgun (WGS) entry which is preliminary data.</text>
</comment>
<evidence type="ECO:0000313" key="2">
    <source>
        <dbReference type="Proteomes" id="UP000481858"/>
    </source>
</evidence>
<reference evidence="1 2" key="1">
    <citation type="submission" date="2019-12" db="EMBL/GenBank/DDBJ databases">
        <title>Draft genome sequence of the ascomycete Xylaria multiplex DSM 110363.</title>
        <authorList>
            <person name="Buettner E."/>
            <person name="Kellner H."/>
        </authorList>
    </citation>
    <scope>NUCLEOTIDE SEQUENCE [LARGE SCALE GENOMIC DNA]</scope>
    <source>
        <strain evidence="1 2">DSM 110363</strain>
    </source>
</reference>
<dbReference type="GO" id="GO:0006401">
    <property type="term" value="P:RNA catabolic process"/>
    <property type="evidence" value="ECO:0007669"/>
    <property type="project" value="InterPro"/>
</dbReference>
<keyword evidence="2" id="KW-1185">Reference proteome</keyword>
<name>A0A7C8N8K8_9PEZI</name>
<organism evidence="1 2">
    <name type="scientific">Xylaria multiplex</name>
    <dbReference type="NCBI Taxonomy" id="323545"/>
    <lineage>
        <taxon>Eukaryota</taxon>
        <taxon>Fungi</taxon>
        <taxon>Dikarya</taxon>
        <taxon>Ascomycota</taxon>
        <taxon>Pezizomycotina</taxon>
        <taxon>Sordariomycetes</taxon>
        <taxon>Xylariomycetidae</taxon>
        <taxon>Xylariales</taxon>
        <taxon>Xylariaceae</taxon>
        <taxon>Xylaria</taxon>
    </lineage>
</organism>
<dbReference type="GO" id="GO:0032299">
    <property type="term" value="C:ribonuclease H2 complex"/>
    <property type="evidence" value="ECO:0007669"/>
    <property type="project" value="InterPro"/>
</dbReference>
<dbReference type="Pfam" id="PF08615">
    <property type="entry name" value="RNase_H2_suC"/>
    <property type="match status" value="1"/>
</dbReference>
<proteinExistence type="predicted"/>
<dbReference type="OrthoDB" id="6222486at2759"/>
<dbReference type="EMBL" id="WUBL01000038">
    <property type="protein sequence ID" value="KAF2969277.1"/>
    <property type="molecule type" value="Genomic_DNA"/>
</dbReference>
<evidence type="ECO:0000313" key="1">
    <source>
        <dbReference type="EMBL" id="KAF2969277.1"/>
    </source>
</evidence>
<protein>
    <submittedName>
        <fullName evidence="1">Uncharacterized protein</fullName>
    </submittedName>
</protein>
<dbReference type="Proteomes" id="UP000481858">
    <property type="component" value="Unassembled WGS sequence"/>
</dbReference>
<sequence>MDAKPQACQEQQPIDEDIEVVEGPGSQLEVGTMRGKVAFDELMIWGHESTSDSSADPYVRGTEEWIAFAEEIHSYTTESKLPTR</sequence>
<gene>
    <name evidence="1" type="ORF">GQX73_g4290</name>
</gene>
<dbReference type="AlphaFoldDB" id="A0A7C8N8K8"/>
<dbReference type="Gene3D" id="2.40.128.680">
    <property type="match status" value="1"/>
</dbReference>
<dbReference type="InParanoid" id="A0A7C8N8K8"/>
<dbReference type="InterPro" id="IPR013924">
    <property type="entry name" value="RNase_H2_suC"/>
</dbReference>